<name>A0ABV4N705_9VIBR</name>
<proteinExistence type="predicted"/>
<dbReference type="SUPFAM" id="SSF82185">
    <property type="entry name" value="Histone H3 K4-specific methyltransferase SET7/9 N-terminal domain"/>
    <property type="match status" value="1"/>
</dbReference>
<dbReference type="PROSITE" id="PS51257">
    <property type="entry name" value="PROKAR_LIPOPROTEIN"/>
    <property type="match status" value="1"/>
</dbReference>
<comment type="caution">
    <text evidence="1">The sequence shown here is derived from an EMBL/GenBank/DDBJ whole genome shotgun (WGS) entry which is preliminary data.</text>
</comment>
<evidence type="ECO:0000313" key="1">
    <source>
        <dbReference type="EMBL" id="MFA0566839.1"/>
    </source>
</evidence>
<gene>
    <name evidence="1" type="ORF">AB4566_00970</name>
</gene>
<dbReference type="RefSeq" id="WP_372264503.1">
    <property type="nucleotide sequence ID" value="NZ_JBFRUW010000002.1"/>
</dbReference>
<keyword evidence="2" id="KW-1185">Reference proteome</keyword>
<organism evidence="1 2">
    <name type="scientific">Vibrio gallaecicus</name>
    <dbReference type="NCBI Taxonomy" id="552386"/>
    <lineage>
        <taxon>Bacteria</taxon>
        <taxon>Pseudomonadati</taxon>
        <taxon>Pseudomonadota</taxon>
        <taxon>Gammaproteobacteria</taxon>
        <taxon>Vibrionales</taxon>
        <taxon>Vibrionaceae</taxon>
        <taxon>Vibrio</taxon>
    </lineage>
</organism>
<dbReference type="Gene3D" id="3.90.930.1">
    <property type="match status" value="1"/>
</dbReference>
<protein>
    <submittedName>
        <fullName evidence="1">Toxin-antitoxin system YwqK family antitoxin</fullName>
    </submittedName>
</protein>
<reference evidence="1 2" key="1">
    <citation type="journal article" date="2024" name="ISME J.">
        <title>Tailless and filamentous prophages are predominant in marine Vibrio.</title>
        <authorList>
            <person name="Steensen K."/>
            <person name="Seneca J."/>
            <person name="Bartlau N."/>
            <person name="Yu X.A."/>
            <person name="Hussain F.A."/>
            <person name="Polz M.F."/>
        </authorList>
    </citation>
    <scope>NUCLEOTIDE SEQUENCE [LARGE SCALE GENOMIC DNA]</scope>
    <source>
        <strain evidence="1 2">10N.222.51.A1</strain>
    </source>
</reference>
<dbReference type="EMBL" id="JBFRUW010000002">
    <property type="protein sequence ID" value="MFA0566839.1"/>
    <property type="molecule type" value="Genomic_DNA"/>
</dbReference>
<accession>A0ABV4N705</accession>
<sequence>MKVLLSVALIVLLTGCGAEEHSVRIVAELQDRNELKYEINTDEPFSGVLLVTYPSGQNKIREEYKDGLWHGKVEKWYENGQREQIYTYINGVENGLFERWDVTGNKWSSFTYERGVPKLSKKEIANALYLPFTYLGSDFLEFKDIERDAPTSDEYPDDTKYLIEALKQSVKDKKNIMEDETAQAFKEFIELVENHEFVGRKKMTEWQGLRFKPAVENRIGTDIEISEELQYLSSEKLSSKLMFEAFLNGYNNGDSSISAFDSQSYAALNSREYVLYPAHECIDTTATLLQLQPKALYEKVSSDFNYNSEVFKPAKELSDELLSKIHNSFMTFFKNLDVKNFKSMYVKNTDITGFNYIEIYVQDEATNVIFSCSIHDGKVAPQVLWTRTFIDEYLKPNAFE</sequence>
<evidence type="ECO:0000313" key="2">
    <source>
        <dbReference type="Proteomes" id="UP001570417"/>
    </source>
</evidence>
<dbReference type="Proteomes" id="UP001570417">
    <property type="component" value="Unassembled WGS sequence"/>
</dbReference>